<name>S3BJI1_9BURK</name>
<dbReference type="GeneID" id="64061197"/>
<dbReference type="PATRIC" id="fig|1203554.3.peg.1014"/>
<dbReference type="Proteomes" id="UP000014400">
    <property type="component" value="Unassembled WGS sequence"/>
</dbReference>
<evidence type="ECO:0000313" key="4">
    <source>
        <dbReference type="Proteomes" id="UP000014400"/>
    </source>
</evidence>
<gene>
    <name evidence="3" type="ORF">HMPREF1476_00991</name>
</gene>
<reference evidence="3 4" key="1">
    <citation type="submission" date="2013-04" db="EMBL/GenBank/DDBJ databases">
        <title>The Genome Sequence of Sutterella wadsworthensis HGA0223.</title>
        <authorList>
            <consortium name="The Broad Institute Genomics Platform"/>
            <person name="Earl A."/>
            <person name="Ward D."/>
            <person name="Feldgarden M."/>
            <person name="Gevers D."/>
            <person name="Schmidt T.M."/>
            <person name="Dover J."/>
            <person name="Dai D."/>
            <person name="Walker B."/>
            <person name="Young S."/>
            <person name="Zeng Q."/>
            <person name="Gargeya S."/>
            <person name="Fitzgerald M."/>
            <person name="Haas B."/>
            <person name="Abouelleil A."/>
            <person name="Allen A.W."/>
            <person name="Alvarado L."/>
            <person name="Arachchi H.M."/>
            <person name="Berlin A.M."/>
            <person name="Chapman S.B."/>
            <person name="Gainer-Dewar J."/>
            <person name="Goldberg J."/>
            <person name="Griggs A."/>
            <person name="Gujja S."/>
            <person name="Hansen M."/>
            <person name="Howarth C."/>
            <person name="Imamovic A."/>
            <person name="Ireland A."/>
            <person name="Larimer J."/>
            <person name="McCowan C."/>
            <person name="Murphy C."/>
            <person name="Pearson M."/>
            <person name="Poon T.W."/>
            <person name="Priest M."/>
            <person name="Roberts A."/>
            <person name="Saif S."/>
            <person name="Shea T."/>
            <person name="Sisk P."/>
            <person name="Sykes S."/>
            <person name="Wortman J."/>
            <person name="Nusbaum C."/>
            <person name="Birren B."/>
        </authorList>
    </citation>
    <scope>NUCLEOTIDE SEQUENCE [LARGE SCALE GENOMIC DNA]</scope>
    <source>
        <strain evidence="3 4">HGA0223</strain>
    </source>
</reference>
<sequence>MSFTWEWALAIFVFLFANLFLGVQLLKLFWPLRMLKLTAKMRKEAVDPQSWLGLVADENAVRAALPIREAIFLLQKGTLSKDEVKYRKLWLRSWVYTIATLVLVYVQPQLASGSEAAMSLTLVLCQSLAAYAQGLLIKALADFRRTRIQKVLDAGASSSAETDHGEQSESGVLNHDSKPTDADAAKAESAGALDQADREGRPEDSRRP</sequence>
<keyword evidence="2" id="KW-0472">Membrane</keyword>
<feature type="transmembrane region" description="Helical" evidence="2">
    <location>
        <begin position="89"/>
        <end position="106"/>
    </location>
</feature>
<feature type="compositionally biased region" description="Basic and acidic residues" evidence="1">
    <location>
        <begin position="195"/>
        <end position="208"/>
    </location>
</feature>
<feature type="compositionally biased region" description="Basic and acidic residues" evidence="1">
    <location>
        <begin position="175"/>
        <end position="186"/>
    </location>
</feature>
<evidence type="ECO:0000256" key="2">
    <source>
        <dbReference type="SAM" id="Phobius"/>
    </source>
</evidence>
<feature type="transmembrane region" description="Helical" evidence="2">
    <location>
        <begin position="6"/>
        <end position="30"/>
    </location>
</feature>
<evidence type="ECO:0000256" key="1">
    <source>
        <dbReference type="SAM" id="MobiDB-lite"/>
    </source>
</evidence>
<keyword evidence="2" id="KW-1133">Transmembrane helix</keyword>
<protein>
    <submittedName>
        <fullName evidence="3">Uncharacterized protein</fullName>
    </submittedName>
</protein>
<dbReference type="STRING" id="1203554.HMPREF1476_00991"/>
<feature type="transmembrane region" description="Helical" evidence="2">
    <location>
        <begin position="118"/>
        <end position="141"/>
    </location>
</feature>
<dbReference type="HOGENOM" id="CLU_1320335_0_0_4"/>
<dbReference type="RefSeq" id="WP_016474301.1">
    <property type="nucleotide sequence ID" value="NZ_KE150480.1"/>
</dbReference>
<comment type="caution">
    <text evidence="3">The sequence shown here is derived from an EMBL/GenBank/DDBJ whole genome shotgun (WGS) entry which is preliminary data.</text>
</comment>
<keyword evidence="2" id="KW-0812">Transmembrane</keyword>
<dbReference type="eggNOG" id="ENOG5030YHU">
    <property type="taxonomic scope" value="Bacteria"/>
</dbReference>
<accession>S3BJI1</accession>
<dbReference type="EMBL" id="ATCF01000015">
    <property type="protein sequence ID" value="EPD99535.1"/>
    <property type="molecule type" value="Genomic_DNA"/>
</dbReference>
<proteinExistence type="predicted"/>
<keyword evidence="4" id="KW-1185">Reference proteome</keyword>
<evidence type="ECO:0000313" key="3">
    <source>
        <dbReference type="EMBL" id="EPD99535.1"/>
    </source>
</evidence>
<feature type="region of interest" description="Disordered" evidence="1">
    <location>
        <begin position="154"/>
        <end position="208"/>
    </location>
</feature>
<dbReference type="AlphaFoldDB" id="S3BJI1"/>
<organism evidence="3 4">
    <name type="scientific">Sutterella wadsworthensis HGA0223</name>
    <dbReference type="NCBI Taxonomy" id="1203554"/>
    <lineage>
        <taxon>Bacteria</taxon>
        <taxon>Pseudomonadati</taxon>
        <taxon>Pseudomonadota</taxon>
        <taxon>Betaproteobacteria</taxon>
        <taxon>Burkholderiales</taxon>
        <taxon>Sutterellaceae</taxon>
        <taxon>Sutterella</taxon>
    </lineage>
</organism>